<proteinExistence type="predicted"/>
<gene>
    <name evidence="1" type="ORF">APTSU1_000721100</name>
</gene>
<dbReference type="EMBL" id="BAAFST010000007">
    <property type="protein sequence ID" value="GAB1291980.1"/>
    <property type="molecule type" value="Genomic_DNA"/>
</dbReference>
<comment type="caution">
    <text evidence="1">The sequence shown here is derived from an EMBL/GenBank/DDBJ whole genome shotgun (WGS) entry which is preliminary data.</text>
</comment>
<dbReference type="Proteomes" id="UP001623349">
    <property type="component" value="Unassembled WGS sequence"/>
</dbReference>
<name>A0ABQ0EYN8_APOSI</name>
<evidence type="ECO:0000313" key="1">
    <source>
        <dbReference type="EMBL" id="GAB1291980.1"/>
    </source>
</evidence>
<organism evidence="1 2">
    <name type="scientific">Apodemus speciosus</name>
    <name type="common">Large Japanese field mouse</name>
    <dbReference type="NCBI Taxonomy" id="105296"/>
    <lineage>
        <taxon>Eukaryota</taxon>
        <taxon>Metazoa</taxon>
        <taxon>Chordata</taxon>
        <taxon>Craniata</taxon>
        <taxon>Vertebrata</taxon>
        <taxon>Euteleostomi</taxon>
        <taxon>Mammalia</taxon>
        <taxon>Eutheria</taxon>
        <taxon>Euarchontoglires</taxon>
        <taxon>Glires</taxon>
        <taxon>Rodentia</taxon>
        <taxon>Myomorpha</taxon>
        <taxon>Muroidea</taxon>
        <taxon>Muridae</taxon>
        <taxon>Murinae</taxon>
        <taxon>Apodemus</taxon>
    </lineage>
</organism>
<dbReference type="Gene3D" id="1.20.140.150">
    <property type="match status" value="1"/>
</dbReference>
<evidence type="ECO:0000313" key="2">
    <source>
        <dbReference type="Proteomes" id="UP001623349"/>
    </source>
</evidence>
<reference evidence="1 2" key="1">
    <citation type="submission" date="2024-08" db="EMBL/GenBank/DDBJ databases">
        <title>The draft genome of Apodemus speciosus.</title>
        <authorList>
            <person name="Nabeshima K."/>
            <person name="Suzuki S."/>
            <person name="Onuma M."/>
        </authorList>
    </citation>
    <scope>NUCLEOTIDE SEQUENCE [LARGE SCALE GENOMIC DNA]</scope>
    <source>
        <strain evidence="1">IB14-021</strain>
    </source>
</reference>
<protein>
    <submittedName>
        <fullName evidence="1">Claudin domain-containing protein 2</fullName>
    </submittedName>
</protein>
<sequence>MGVKKSLQTGGNLLNLLSSVLTVLSTSTNYWIRQQGEHSGLWQECIHGNCSNIPCQSETFTYL</sequence>
<accession>A0ABQ0EYN8</accession>
<keyword evidence="2" id="KW-1185">Reference proteome</keyword>